<organism evidence="9 10">
    <name type="scientific">Gardnerella pickettii JCP7719</name>
    <dbReference type="NCBI Taxonomy" id="1261061"/>
    <lineage>
        <taxon>Bacteria</taxon>
        <taxon>Bacillati</taxon>
        <taxon>Actinomycetota</taxon>
        <taxon>Actinomycetes</taxon>
        <taxon>Bifidobacteriales</taxon>
        <taxon>Bifidobacteriaceae</taxon>
        <taxon>Gardnerella</taxon>
        <taxon>Gardnerella pickettii</taxon>
    </lineage>
</organism>
<dbReference type="PANTHER" id="PTHR30151">
    <property type="entry name" value="ALKANE SULFONATE ABC TRANSPORTER-RELATED, MEMBRANE SUBUNIT"/>
    <property type="match status" value="1"/>
</dbReference>
<dbReference type="AlphaFoldDB" id="S4GUY3"/>
<dbReference type="SUPFAM" id="SSF161098">
    <property type="entry name" value="MetI-like"/>
    <property type="match status" value="1"/>
</dbReference>
<feature type="transmembrane region" description="Helical" evidence="7">
    <location>
        <begin position="138"/>
        <end position="157"/>
    </location>
</feature>
<dbReference type="CDD" id="cd06261">
    <property type="entry name" value="TM_PBP2"/>
    <property type="match status" value="1"/>
</dbReference>
<evidence type="ECO:0000313" key="9">
    <source>
        <dbReference type="EMBL" id="EPI50546.1"/>
    </source>
</evidence>
<comment type="similarity">
    <text evidence="7">Belongs to the binding-protein-dependent transport system permease family.</text>
</comment>
<evidence type="ECO:0000256" key="3">
    <source>
        <dbReference type="ARBA" id="ARBA00022475"/>
    </source>
</evidence>
<feature type="domain" description="ABC transmembrane type-1" evidence="8">
    <location>
        <begin position="72"/>
        <end position="252"/>
    </location>
</feature>
<evidence type="ECO:0000256" key="6">
    <source>
        <dbReference type="ARBA" id="ARBA00023136"/>
    </source>
</evidence>
<dbReference type="InterPro" id="IPR000515">
    <property type="entry name" value="MetI-like"/>
</dbReference>
<evidence type="ECO:0000259" key="8">
    <source>
        <dbReference type="PROSITE" id="PS50928"/>
    </source>
</evidence>
<evidence type="ECO:0000256" key="4">
    <source>
        <dbReference type="ARBA" id="ARBA00022692"/>
    </source>
</evidence>
<dbReference type="HOGENOM" id="CLU_046113_2_1_11"/>
<keyword evidence="5 7" id="KW-1133">Transmembrane helix</keyword>
<dbReference type="PANTHER" id="PTHR30151:SF20">
    <property type="entry name" value="ABC TRANSPORTER PERMEASE PROTEIN HI_0355-RELATED"/>
    <property type="match status" value="1"/>
</dbReference>
<evidence type="ECO:0000256" key="7">
    <source>
        <dbReference type="RuleBase" id="RU363032"/>
    </source>
</evidence>
<accession>S4GUY3</accession>
<reference evidence="9 10" key="1">
    <citation type="submission" date="2013-06" db="EMBL/GenBank/DDBJ databases">
        <authorList>
            <person name="Weinstock G."/>
            <person name="Sodergren E."/>
            <person name="Lobos E.A."/>
            <person name="Fulton L."/>
            <person name="Fulton R."/>
            <person name="Courtney L."/>
            <person name="Fronick C."/>
            <person name="O'Laughlin M."/>
            <person name="Godfrey J."/>
            <person name="Wilson R.M."/>
            <person name="Miner T."/>
            <person name="Farmer C."/>
            <person name="Delehaunty K."/>
            <person name="Cordes M."/>
            <person name="Minx P."/>
            <person name="Tomlinson C."/>
            <person name="Chen J."/>
            <person name="Wollam A."/>
            <person name="Pepin K.H."/>
            <person name="Bhonagiri V."/>
            <person name="Zhang X."/>
            <person name="Warren W."/>
            <person name="Mitreva M."/>
            <person name="Mardis E.R."/>
            <person name="Wilson R.K."/>
        </authorList>
    </citation>
    <scope>NUCLEOTIDE SEQUENCE [LARGE SCALE GENOMIC DNA]</scope>
    <source>
        <strain evidence="9 10">JCP7719</strain>
    </source>
</reference>
<feature type="transmembrane region" description="Helical" evidence="7">
    <location>
        <begin position="233"/>
        <end position="254"/>
    </location>
</feature>
<evidence type="ECO:0000256" key="5">
    <source>
        <dbReference type="ARBA" id="ARBA00022989"/>
    </source>
</evidence>
<dbReference type="InterPro" id="IPR035906">
    <property type="entry name" value="MetI-like_sf"/>
</dbReference>
<keyword evidence="6 7" id="KW-0472">Membrane</keyword>
<comment type="caution">
    <text evidence="9">The sequence shown here is derived from an EMBL/GenBank/DDBJ whole genome shotgun (WGS) entry which is preliminary data.</text>
</comment>
<dbReference type="EMBL" id="ATJO01000064">
    <property type="protein sequence ID" value="EPI50546.1"/>
    <property type="molecule type" value="Genomic_DNA"/>
</dbReference>
<keyword evidence="4 7" id="KW-0812">Transmembrane</keyword>
<feature type="transmembrane region" description="Helical" evidence="7">
    <location>
        <begin position="20"/>
        <end position="39"/>
    </location>
</feature>
<evidence type="ECO:0000256" key="1">
    <source>
        <dbReference type="ARBA" id="ARBA00004651"/>
    </source>
</evidence>
<dbReference type="Proteomes" id="UP000014601">
    <property type="component" value="Unassembled WGS sequence"/>
</dbReference>
<feature type="transmembrane region" description="Helical" evidence="7">
    <location>
        <begin position="107"/>
        <end position="132"/>
    </location>
</feature>
<sequence>MACILKGTNSMTRARWKKLLHNYLPTIISTITLLIFWQLSCEFYKIPENSIPTPTDIAKATCDVWPQLWPATLATIEETVIGFSLAIVCGILVGVLFHVCKLVHAALFPLLCAAQTLPLISIAPLFLIWFGFEMSGKIVIVAIFSMFPIAVQTIRGLDAVPSFYSDVALTCGAGRVWTLWHVKLRIAARQIFGGIRISTAYVFGAATTAEYLGARQGLGIWLQAAYNSFRTPLIFSATFVIIAFTAILMGVVNISERLLLGPVEDDEDPDNQM</sequence>
<dbReference type="GO" id="GO:0055085">
    <property type="term" value="P:transmembrane transport"/>
    <property type="evidence" value="ECO:0007669"/>
    <property type="project" value="InterPro"/>
</dbReference>
<evidence type="ECO:0000256" key="2">
    <source>
        <dbReference type="ARBA" id="ARBA00022448"/>
    </source>
</evidence>
<keyword evidence="3" id="KW-1003">Cell membrane</keyword>
<keyword evidence="2 7" id="KW-0813">Transport</keyword>
<dbReference type="Gene3D" id="1.10.3720.10">
    <property type="entry name" value="MetI-like"/>
    <property type="match status" value="1"/>
</dbReference>
<gene>
    <name evidence="9" type="ORF">HMPREF1576_00839</name>
</gene>
<dbReference type="Pfam" id="PF00528">
    <property type="entry name" value="BPD_transp_1"/>
    <property type="match status" value="1"/>
</dbReference>
<comment type="subcellular location">
    <subcellularLocation>
        <location evidence="1 7">Cell membrane</location>
        <topology evidence="1 7">Multi-pass membrane protein</topology>
    </subcellularLocation>
</comment>
<name>S4GUY3_9BIFI</name>
<dbReference type="GO" id="GO:0005886">
    <property type="term" value="C:plasma membrane"/>
    <property type="evidence" value="ECO:0007669"/>
    <property type="project" value="UniProtKB-SubCell"/>
</dbReference>
<dbReference type="PROSITE" id="PS50928">
    <property type="entry name" value="ABC_TM1"/>
    <property type="match status" value="1"/>
</dbReference>
<protein>
    <submittedName>
        <fullName evidence="9">ABC transporter, permease protein</fullName>
    </submittedName>
</protein>
<dbReference type="PATRIC" id="fig|1261061.4.peg.737"/>
<proteinExistence type="inferred from homology"/>
<feature type="transmembrane region" description="Helical" evidence="7">
    <location>
        <begin position="80"/>
        <end position="100"/>
    </location>
</feature>
<evidence type="ECO:0000313" key="10">
    <source>
        <dbReference type="Proteomes" id="UP000014601"/>
    </source>
</evidence>